<gene>
    <name evidence="3" type="ORF">AM593_02590</name>
</gene>
<evidence type="ECO:0008006" key="5">
    <source>
        <dbReference type="Google" id="ProtNLM"/>
    </source>
</evidence>
<feature type="compositionally biased region" description="Basic and acidic residues" evidence="1">
    <location>
        <begin position="81"/>
        <end position="91"/>
    </location>
</feature>
<reference evidence="3 4" key="1">
    <citation type="journal article" date="2016" name="PLoS ONE">
        <title>A First Insight into the Genome of the Filter-Feeder Mussel Mytilus galloprovincialis.</title>
        <authorList>
            <person name="Murgarella M."/>
            <person name="Puiu D."/>
            <person name="Novoa B."/>
            <person name="Figueras A."/>
            <person name="Posada D."/>
            <person name="Canchaya C."/>
        </authorList>
    </citation>
    <scope>NUCLEOTIDE SEQUENCE [LARGE SCALE GENOMIC DNA]</scope>
    <source>
        <tissue evidence="3">Muscle</tissue>
    </source>
</reference>
<feature type="compositionally biased region" description="Basic and acidic residues" evidence="1">
    <location>
        <begin position="574"/>
        <end position="604"/>
    </location>
</feature>
<keyword evidence="2" id="KW-1133">Transmembrane helix</keyword>
<dbReference type="InterPro" id="IPR013783">
    <property type="entry name" value="Ig-like_fold"/>
</dbReference>
<dbReference type="InterPro" id="IPR036179">
    <property type="entry name" value="Ig-like_dom_sf"/>
</dbReference>
<protein>
    <recommendedName>
        <fullName evidence="5">Ig-like domain-containing protein</fullName>
    </recommendedName>
</protein>
<dbReference type="EMBL" id="KV584180">
    <property type="protein sequence ID" value="OPL33210.1"/>
    <property type="molecule type" value="Genomic_DNA"/>
</dbReference>
<feature type="region of interest" description="Disordered" evidence="1">
    <location>
        <begin position="1"/>
        <end position="99"/>
    </location>
</feature>
<dbReference type="AlphaFoldDB" id="A0A3L5TTD6"/>
<organism evidence="3 4">
    <name type="scientific">Mytilus galloprovincialis</name>
    <name type="common">Mediterranean mussel</name>
    <dbReference type="NCBI Taxonomy" id="29158"/>
    <lineage>
        <taxon>Eukaryota</taxon>
        <taxon>Metazoa</taxon>
        <taxon>Spiralia</taxon>
        <taxon>Lophotrochozoa</taxon>
        <taxon>Mollusca</taxon>
        <taxon>Bivalvia</taxon>
        <taxon>Autobranchia</taxon>
        <taxon>Pteriomorphia</taxon>
        <taxon>Mytilida</taxon>
        <taxon>Mytiloidea</taxon>
        <taxon>Mytilidae</taxon>
        <taxon>Mytilinae</taxon>
        <taxon>Mytilus</taxon>
    </lineage>
</organism>
<keyword evidence="4" id="KW-1185">Reference proteome</keyword>
<keyword evidence="2" id="KW-0812">Transmembrane</keyword>
<feature type="non-terminal residue" evidence="3">
    <location>
        <position position="1"/>
    </location>
</feature>
<dbReference type="SUPFAM" id="SSF48726">
    <property type="entry name" value="Immunoglobulin"/>
    <property type="match status" value="1"/>
</dbReference>
<evidence type="ECO:0000313" key="4">
    <source>
        <dbReference type="Proteomes" id="UP000266721"/>
    </source>
</evidence>
<proteinExistence type="predicted"/>
<feature type="region of interest" description="Disordered" evidence="1">
    <location>
        <begin position="390"/>
        <end position="409"/>
    </location>
</feature>
<evidence type="ECO:0000256" key="1">
    <source>
        <dbReference type="SAM" id="MobiDB-lite"/>
    </source>
</evidence>
<feature type="compositionally biased region" description="Polar residues" evidence="1">
    <location>
        <begin position="66"/>
        <end position="80"/>
    </location>
</feature>
<feature type="region of interest" description="Disordered" evidence="1">
    <location>
        <begin position="562"/>
        <end position="616"/>
    </location>
</feature>
<evidence type="ECO:0000256" key="2">
    <source>
        <dbReference type="SAM" id="Phobius"/>
    </source>
</evidence>
<feature type="transmembrane region" description="Helical" evidence="2">
    <location>
        <begin position="262"/>
        <end position="280"/>
    </location>
</feature>
<sequence>MSENEIKNNITNSIPSCPILNYDSHQKSPVTSCEGQPTQLDIGLESEDSKSKDDIDISKNSESDSAGTDNNKEFSNTIEDSQSKEYNEKNGQESNCDSDFVTFTDETTSNDALNISKDVFEMTRGSDFDESFLCTNGCMERFGYCNIHDTRGRPDGCEEKQRKARDVIQEDTVGSGTNVRLADRLSKTCVKRDQSYDTQKKDVGFAINTINEIILDGSSHREDPDGCEEDTRDDSMDVKKQDCSMILEMQFISRKPFHMQIFLWRIDAITLVWIIVKIGIVITATILSISIAKLGIVVTVTIVSIVKLEMVVMKLVNEADICTYASQQGQLVSVSEIENPIHTKVNTAIISIESEDYIEYKMEDGEMQEKKVGFAIVDIDNKEVAVEVKKEKDNIESEPASDNGQENEKGIISGQLVFEGQCIEDGNDGRRVIGQIQRMVGDMVGEKVWLKKSLEENESIDEKANGDILEKENNFDDIEAVNHFRKDTNDLVCQRVEAIQGKADDFHGEREAAKAREEQIEIDSEKTDKEVDINAKASVKEIQVCEIPNKNVVIGDNKAADEMIGNDDQSDNNRATRETGKQVKEPIGKCKRQQNEFDGEKVGSEIEEEKDQTSGKKAVGEILNANDGGDGEKAACSNSDKDETCGDIGGSSDIIKTQGEEKKENFIPRGQTENIDDRKAVGIKIEDIYHTKTVNETGVEDYLKDNTVFDEQDDKEASLDRLDITKETVSETFQKNFPVTNKYIKMPSLNTICPNGTNSHQVERSGSTTGHSIRDLNHFQRIIIVLLICGIPCARGASSELSTKVKWSLQTNPVVFGSNATLCCIMQYPDTDHMAWIRDSGAMIVATGDSPSNRSKYSASMELRGNLTYYLLTIINVDMTDVNVNYKCESDFDLFEQKLELNEDNFVMEPLSKETVTNITRENGMITVSLKMRNMYPKPKCFFSTKGKIVRSRVQWIEEGEKTTNYFCGLESKKFMNKIIPKIERDN</sequence>
<comment type="caution">
    <text evidence="3">The sequence shown here is derived from an EMBL/GenBank/DDBJ whole genome shotgun (WGS) entry which is preliminary data.</text>
</comment>
<feature type="non-terminal residue" evidence="3">
    <location>
        <position position="987"/>
    </location>
</feature>
<dbReference type="Proteomes" id="UP000266721">
    <property type="component" value="Unassembled WGS sequence"/>
</dbReference>
<feature type="compositionally biased region" description="Basic and acidic residues" evidence="1">
    <location>
        <begin position="47"/>
        <end position="62"/>
    </location>
</feature>
<dbReference type="Gene3D" id="2.60.40.10">
    <property type="entry name" value="Immunoglobulins"/>
    <property type="match status" value="1"/>
</dbReference>
<feature type="compositionally biased region" description="Polar residues" evidence="1">
    <location>
        <begin position="27"/>
        <end position="39"/>
    </location>
</feature>
<accession>A0A3L5TTD6</accession>
<keyword evidence="2" id="KW-0472">Membrane</keyword>
<evidence type="ECO:0000313" key="3">
    <source>
        <dbReference type="EMBL" id="OPL33210.1"/>
    </source>
</evidence>
<name>A0A3L5TTD6_MYTGA</name>